<keyword evidence="3" id="KW-0813">Transport</keyword>
<evidence type="ECO:0000256" key="14">
    <source>
        <dbReference type="ARBA" id="ARBA00023136"/>
    </source>
</evidence>
<dbReference type="InterPro" id="IPR011527">
    <property type="entry name" value="ABC1_TM_dom"/>
</dbReference>
<keyword evidence="10" id="KW-0630">Potassium</keyword>
<dbReference type="SMART" id="SM00382">
    <property type="entry name" value="AAA"/>
    <property type="match status" value="1"/>
</dbReference>
<sequence length="552" mass="60175">PEFSWSEFFWEYLLPEIMPLGFAIVSALIGAVVNMRIPSALGDLINILNEQATAGLSTAAEYMTGLRGPVMQLVSLYLCQGLATFAYISLLSHLGEKVACKMRKNLFESLLRQDVAFHDQRKTGELIDRLTSDVQDFKSSFKLCISQGIRSTTQTIGCICSLYSTSAKLTLALAATIPIIVLIGSFVGVALRQLSKSAQAHAAEATGKANEVVANFRTVRAFANEPLEGQSYEVLIQKSCKINQVWNFVKLYMRLEKVGNLKSNSLFLNSGQLMSFLVSAQMIQRSLASLSVLSGSAVRGITAGSRVFEYIHLQPSIPITGGRKIPYHCLLGHLRFEDVHFTYPQRPDHEVLKGVTLDIKPCQTVALCGLSGAGKSTIASLAERFYDPTSGNITLDGVDITQLDPSWLRGRTIGYINQEPVLFSGSVEDNIRYGRPDATKDEVVSAAKLANADSFITNFPSGYATVVGERGLALSGGQKQRIAIARALLKNPSILILDEATSALDAESERLVQEALDRVMVDRTVLIIAHRLSTIKNADVIAVMKHGKVVEV</sequence>
<evidence type="ECO:0000256" key="7">
    <source>
        <dbReference type="ARBA" id="ARBA00022792"/>
    </source>
</evidence>
<dbReference type="PANTHER" id="PTHR43394">
    <property type="entry name" value="ATP-DEPENDENT PERMEASE MDL1, MITOCHONDRIAL"/>
    <property type="match status" value="1"/>
</dbReference>
<keyword evidence="11 18" id="KW-1133">Transmembrane helix</keyword>
<dbReference type="Ensembl" id="ENSCSAVT00000002276.1">
    <property type="protein sequence ID" value="ENSCSAVP00000002238.1"/>
    <property type="gene ID" value="ENSCSAVG00000001308.1"/>
</dbReference>
<feature type="transmembrane region" description="Helical" evidence="18">
    <location>
        <begin position="171"/>
        <end position="191"/>
    </location>
</feature>
<dbReference type="PANTHER" id="PTHR43394:SF17">
    <property type="entry name" value="MITOCHONDRIAL POTASSIUM CHANNEL ATP-BINDING SUBUNIT"/>
    <property type="match status" value="1"/>
</dbReference>
<dbReference type="GO" id="GO:0006813">
    <property type="term" value="P:potassium ion transport"/>
    <property type="evidence" value="ECO:0007669"/>
    <property type="project" value="UniProtKB-KW"/>
</dbReference>
<dbReference type="PROSITE" id="PS50929">
    <property type="entry name" value="ABC_TM1F"/>
    <property type="match status" value="1"/>
</dbReference>
<dbReference type="PROSITE" id="PS00211">
    <property type="entry name" value="ABC_TRANSPORTER_1"/>
    <property type="match status" value="1"/>
</dbReference>
<keyword evidence="5 18" id="KW-0812">Transmembrane</keyword>
<keyword evidence="14 18" id="KW-0472">Membrane</keyword>
<dbReference type="Gene3D" id="3.40.50.300">
    <property type="entry name" value="P-loop containing nucleotide triphosphate hydrolases"/>
    <property type="match status" value="1"/>
</dbReference>
<feature type="transmembrane region" description="Helical" evidence="18">
    <location>
        <begin position="73"/>
        <end position="94"/>
    </location>
</feature>
<reference evidence="21" key="3">
    <citation type="submission" date="2025-09" db="UniProtKB">
        <authorList>
            <consortium name="Ensembl"/>
        </authorList>
    </citation>
    <scope>IDENTIFICATION</scope>
</reference>
<dbReference type="FunFam" id="3.40.50.300:FF:000403">
    <property type="entry name" value="ATP-binding cassette sub-family B member 8, mitochondrial"/>
    <property type="match status" value="1"/>
</dbReference>
<keyword evidence="9" id="KW-0809">Transit peptide</keyword>
<comment type="subcellular location">
    <subcellularLocation>
        <location evidence="1">Mitochondrion inner membrane</location>
        <topology evidence="1">Multi-pass membrane protein</topology>
    </subcellularLocation>
</comment>
<accession>H2YA90</accession>
<keyword evidence="7" id="KW-0999">Mitochondrion inner membrane</keyword>
<dbReference type="GO" id="GO:0016887">
    <property type="term" value="F:ATP hydrolysis activity"/>
    <property type="evidence" value="ECO:0007669"/>
    <property type="project" value="InterPro"/>
</dbReference>
<dbReference type="InterPro" id="IPR017871">
    <property type="entry name" value="ABC_transporter-like_CS"/>
</dbReference>
<keyword evidence="12" id="KW-0406">Ion transport</keyword>
<reference evidence="21" key="2">
    <citation type="submission" date="2025-08" db="UniProtKB">
        <authorList>
            <consortium name="Ensembl"/>
        </authorList>
    </citation>
    <scope>IDENTIFICATION</scope>
</reference>
<dbReference type="SUPFAM" id="SSF52540">
    <property type="entry name" value="P-loop containing nucleoside triphosphate hydrolases"/>
    <property type="match status" value="1"/>
</dbReference>
<evidence type="ECO:0000256" key="18">
    <source>
        <dbReference type="SAM" id="Phobius"/>
    </source>
</evidence>
<dbReference type="Pfam" id="PF00664">
    <property type="entry name" value="ABC_membrane"/>
    <property type="match status" value="1"/>
</dbReference>
<evidence type="ECO:0000313" key="22">
    <source>
        <dbReference type="Proteomes" id="UP000007875"/>
    </source>
</evidence>
<keyword evidence="13" id="KW-0496">Mitochondrion</keyword>
<dbReference type="GO" id="GO:0090374">
    <property type="term" value="P:oligopeptide export from mitochondrion"/>
    <property type="evidence" value="ECO:0007669"/>
    <property type="project" value="TreeGrafter"/>
</dbReference>
<dbReference type="GeneTree" id="ENSGT00940000159126"/>
<evidence type="ECO:0000256" key="13">
    <source>
        <dbReference type="ARBA" id="ARBA00023128"/>
    </source>
</evidence>
<dbReference type="CDD" id="cd18574">
    <property type="entry name" value="ABC_6TM_ABCB8_like"/>
    <property type="match status" value="1"/>
</dbReference>
<keyword evidence="6" id="KW-0547">Nucleotide-binding</keyword>
<dbReference type="GO" id="GO:0015421">
    <property type="term" value="F:ABC-type oligopeptide transporter activity"/>
    <property type="evidence" value="ECO:0007669"/>
    <property type="project" value="TreeGrafter"/>
</dbReference>
<evidence type="ECO:0000256" key="17">
    <source>
        <dbReference type="ARBA" id="ARBA00042968"/>
    </source>
</evidence>
<feature type="domain" description="ABC transmembrane type-1" evidence="20">
    <location>
        <begin position="22"/>
        <end position="249"/>
    </location>
</feature>
<dbReference type="Proteomes" id="UP000007875">
    <property type="component" value="Unassembled WGS sequence"/>
</dbReference>
<protein>
    <recommendedName>
        <fullName evidence="15">Mitochondrial potassium channel ATP-binding subunit</fullName>
    </recommendedName>
    <alternativeName>
        <fullName evidence="17">ATP-binding cassette sub-family B member 8, mitochondrial</fullName>
    </alternativeName>
    <alternativeName>
        <fullName evidence="16">Mitochondrial sulfonylurea-receptor</fullName>
    </alternativeName>
</protein>
<evidence type="ECO:0000256" key="6">
    <source>
        <dbReference type="ARBA" id="ARBA00022741"/>
    </source>
</evidence>
<keyword evidence="22" id="KW-1185">Reference proteome</keyword>
<comment type="similarity">
    <text evidence="2">Belongs to the ABC transporter superfamily. ABCB family. Multidrug resistance exporter (TC 3.A.1.201) subfamily.</text>
</comment>
<dbReference type="AlphaFoldDB" id="H2YA90"/>
<evidence type="ECO:0000256" key="10">
    <source>
        <dbReference type="ARBA" id="ARBA00022958"/>
    </source>
</evidence>
<evidence type="ECO:0000256" key="2">
    <source>
        <dbReference type="ARBA" id="ARBA00007577"/>
    </source>
</evidence>
<dbReference type="SUPFAM" id="SSF90123">
    <property type="entry name" value="ABC transporter transmembrane region"/>
    <property type="match status" value="1"/>
</dbReference>
<evidence type="ECO:0000259" key="19">
    <source>
        <dbReference type="PROSITE" id="PS50893"/>
    </source>
</evidence>
<proteinExistence type="inferred from homology"/>
<keyword evidence="8" id="KW-0067">ATP-binding</keyword>
<feature type="domain" description="ABC transporter" evidence="19">
    <location>
        <begin position="334"/>
        <end position="552"/>
    </location>
</feature>
<dbReference type="Pfam" id="PF00005">
    <property type="entry name" value="ABC_tran"/>
    <property type="match status" value="1"/>
</dbReference>
<dbReference type="PROSITE" id="PS50893">
    <property type="entry name" value="ABC_TRANSPORTER_2"/>
    <property type="match status" value="1"/>
</dbReference>
<evidence type="ECO:0000256" key="3">
    <source>
        <dbReference type="ARBA" id="ARBA00022448"/>
    </source>
</evidence>
<organism evidence="21 22">
    <name type="scientific">Ciona savignyi</name>
    <name type="common">Pacific transparent sea squirt</name>
    <dbReference type="NCBI Taxonomy" id="51511"/>
    <lineage>
        <taxon>Eukaryota</taxon>
        <taxon>Metazoa</taxon>
        <taxon>Chordata</taxon>
        <taxon>Tunicata</taxon>
        <taxon>Ascidiacea</taxon>
        <taxon>Phlebobranchia</taxon>
        <taxon>Cionidae</taxon>
        <taxon>Ciona</taxon>
    </lineage>
</organism>
<dbReference type="Gene3D" id="1.20.1560.10">
    <property type="entry name" value="ABC transporter type 1, transmembrane domain"/>
    <property type="match status" value="1"/>
</dbReference>
<evidence type="ECO:0000256" key="1">
    <source>
        <dbReference type="ARBA" id="ARBA00004448"/>
    </source>
</evidence>
<evidence type="ECO:0000256" key="16">
    <source>
        <dbReference type="ARBA" id="ARBA00041416"/>
    </source>
</evidence>
<dbReference type="GO" id="GO:0005743">
    <property type="term" value="C:mitochondrial inner membrane"/>
    <property type="evidence" value="ECO:0007669"/>
    <property type="project" value="UniProtKB-SubCell"/>
</dbReference>
<keyword evidence="4" id="KW-0633">Potassium transport</keyword>
<name>H2YA90_CIOSA</name>
<feature type="transmembrane region" description="Helical" evidence="18">
    <location>
        <begin position="12"/>
        <end position="33"/>
    </location>
</feature>
<evidence type="ECO:0000313" key="21">
    <source>
        <dbReference type="Ensembl" id="ENSCSAVP00000002238.1"/>
    </source>
</evidence>
<dbReference type="CDD" id="cd03249">
    <property type="entry name" value="ABC_MTABC3_MDL1_MDL2"/>
    <property type="match status" value="1"/>
</dbReference>
<evidence type="ECO:0000259" key="20">
    <source>
        <dbReference type="PROSITE" id="PS50929"/>
    </source>
</evidence>
<dbReference type="GO" id="GO:0005524">
    <property type="term" value="F:ATP binding"/>
    <property type="evidence" value="ECO:0007669"/>
    <property type="project" value="UniProtKB-KW"/>
</dbReference>
<evidence type="ECO:0000256" key="11">
    <source>
        <dbReference type="ARBA" id="ARBA00022989"/>
    </source>
</evidence>
<evidence type="ECO:0000256" key="4">
    <source>
        <dbReference type="ARBA" id="ARBA00022538"/>
    </source>
</evidence>
<evidence type="ECO:0000256" key="12">
    <source>
        <dbReference type="ARBA" id="ARBA00023065"/>
    </source>
</evidence>
<reference evidence="22" key="1">
    <citation type="submission" date="2003-08" db="EMBL/GenBank/DDBJ databases">
        <authorList>
            <person name="Birren B."/>
            <person name="Nusbaum C."/>
            <person name="Abebe A."/>
            <person name="Abouelleil A."/>
            <person name="Adekoya E."/>
            <person name="Ait-zahra M."/>
            <person name="Allen N."/>
            <person name="Allen T."/>
            <person name="An P."/>
            <person name="Anderson M."/>
            <person name="Anderson S."/>
            <person name="Arachchi H."/>
            <person name="Armbruster J."/>
            <person name="Bachantsang P."/>
            <person name="Baldwin J."/>
            <person name="Barry A."/>
            <person name="Bayul T."/>
            <person name="Blitshsteyn B."/>
            <person name="Bloom T."/>
            <person name="Blye J."/>
            <person name="Boguslavskiy L."/>
            <person name="Borowsky M."/>
            <person name="Boukhgalter B."/>
            <person name="Brunache A."/>
            <person name="Butler J."/>
            <person name="Calixte N."/>
            <person name="Calvo S."/>
            <person name="Camarata J."/>
            <person name="Campo K."/>
            <person name="Chang J."/>
            <person name="Cheshatsang Y."/>
            <person name="Citroen M."/>
            <person name="Collymore A."/>
            <person name="Considine T."/>
            <person name="Cook A."/>
            <person name="Cooke P."/>
            <person name="Corum B."/>
            <person name="Cuomo C."/>
            <person name="David R."/>
            <person name="Dawoe T."/>
            <person name="Degray S."/>
            <person name="Dodge S."/>
            <person name="Dooley K."/>
            <person name="Dorje P."/>
            <person name="Dorjee K."/>
            <person name="Dorris L."/>
            <person name="Duffey N."/>
            <person name="Dupes A."/>
            <person name="Elkins T."/>
            <person name="Engels R."/>
            <person name="Erickson J."/>
            <person name="Farina A."/>
            <person name="Faro S."/>
            <person name="Ferreira P."/>
            <person name="Fischer H."/>
            <person name="Fitzgerald M."/>
            <person name="Foley K."/>
            <person name="Gage D."/>
            <person name="Galagan J."/>
            <person name="Gearin G."/>
            <person name="Gnerre S."/>
            <person name="Gnirke A."/>
            <person name="Goyette A."/>
            <person name="Graham J."/>
            <person name="Grandbois E."/>
            <person name="Gyaltsen K."/>
            <person name="Hafez N."/>
            <person name="Hagopian D."/>
            <person name="Hagos B."/>
            <person name="Hall J."/>
            <person name="Hatcher B."/>
            <person name="Heller A."/>
            <person name="Higgins H."/>
            <person name="Honan T."/>
            <person name="Horn A."/>
            <person name="Houde N."/>
            <person name="Hughes L."/>
            <person name="Hulme W."/>
            <person name="Husby E."/>
            <person name="Iliev I."/>
            <person name="Jaffe D."/>
            <person name="Jones C."/>
            <person name="Kamal M."/>
            <person name="Kamat A."/>
            <person name="Kamvysselis M."/>
            <person name="Karlsson E."/>
            <person name="Kells C."/>
            <person name="Kieu A."/>
            <person name="Kisner P."/>
            <person name="Kodira C."/>
            <person name="Kulbokas E."/>
            <person name="Labutti K."/>
            <person name="Lama D."/>
            <person name="Landers T."/>
            <person name="Leger J."/>
            <person name="Levine S."/>
            <person name="Lewis D."/>
            <person name="Lewis T."/>
            <person name="Lindblad-toh K."/>
            <person name="Liu X."/>
            <person name="Lokyitsang T."/>
            <person name="Lokyitsang Y."/>
            <person name="Lucien O."/>
            <person name="Lui A."/>
            <person name="Ma L.J."/>
            <person name="Mabbitt R."/>
            <person name="Macdonald J."/>
            <person name="Maclean C."/>
            <person name="Major J."/>
            <person name="Manning J."/>
            <person name="Marabella R."/>
            <person name="Maru K."/>
            <person name="Matthews C."/>
            <person name="Mauceli E."/>
            <person name="Mccarthy M."/>
            <person name="Mcdonough S."/>
            <person name="Mcghee T."/>
            <person name="Meldrim J."/>
            <person name="Meneus L."/>
            <person name="Mesirov J."/>
            <person name="Mihalev A."/>
            <person name="Mihova T."/>
            <person name="Mikkelsen T."/>
            <person name="Mlenga V."/>
            <person name="Moru K."/>
            <person name="Mozes J."/>
            <person name="Mulrain L."/>
            <person name="Munson G."/>
            <person name="Naylor J."/>
            <person name="Newes C."/>
            <person name="Nguyen C."/>
            <person name="Nguyen N."/>
            <person name="Nguyen T."/>
            <person name="Nicol R."/>
            <person name="Nielsen C."/>
            <person name="Nizzari M."/>
            <person name="Norbu C."/>
            <person name="Norbu N."/>
            <person name="O'donnell P."/>
            <person name="Okoawo O."/>
            <person name="O'leary S."/>
            <person name="Omotosho B."/>
            <person name="O'neill K."/>
            <person name="Osman S."/>
            <person name="Parker S."/>
            <person name="Perrin D."/>
            <person name="Phunkhang P."/>
            <person name="Piqani B."/>
            <person name="Purcell S."/>
            <person name="Rachupka T."/>
            <person name="Ramasamy U."/>
            <person name="Rameau R."/>
            <person name="Ray V."/>
            <person name="Raymond C."/>
            <person name="Retta R."/>
            <person name="Richardson S."/>
            <person name="Rise C."/>
            <person name="Rodriguez J."/>
            <person name="Rogers J."/>
            <person name="Rogov P."/>
            <person name="Rutman M."/>
            <person name="Schupbach R."/>
            <person name="Seaman C."/>
            <person name="Settipalli S."/>
            <person name="Sharpe T."/>
            <person name="Sheridan J."/>
            <person name="Sherpa N."/>
            <person name="Shi J."/>
            <person name="Smirnov S."/>
            <person name="Smith C."/>
            <person name="Sougnez C."/>
            <person name="Spencer B."/>
            <person name="Stalker J."/>
            <person name="Stange-thomann N."/>
            <person name="Stavropoulos S."/>
            <person name="Stetson K."/>
            <person name="Stone C."/>
            <person name="Stone S."/>
            <person name="Stubbs M."/>
            <person name="Talamas J."/>
            <person name="Tchuinga P."/>
            <person name="Tenzing P."/>
            <person name="Tesfaye S."/>
            <person name="Theodore J."/>
            <person name="Thoulutsang Y."/>
            <person name="Topham K."/>
            <person name="Towey S."/>
            <person name="Tsamla T."/>
            <person name="Tsomo N."/>
            <person name="Vallee D."/>
            <person name="Vassiliev H."/>
            <person name="Venkataraman V."/>
            <person name="Vinson J."/>
            <person name="Vo A."/>
            <person name="Wade C."/>
            <person name="Wang S."/>
            <person name="Wangchuk T."/>
            <person name="Wangdi T."/>
            <person name="Whittaker C."/>
            <person name="Wilkinson J."/>
            <person name="Wu Y."/>
            <person name="Wyman D."/>
            <person name="Yadav S."/>
            <person name="Yang S."/>
            <person name="Yang X."/>
            <person name="Yeager S."/>
            <person name="Yee E."/>
            <person name="Young G."/>
            <person name="Zainoun J."/>
            <person name="Zembeck L."/>
            <person name="Zimmer A."/>
            <person name="Zody M."/>
            <person name="Lander E."/>
        </authorList>
    </citation>
    <scope>NUCLEOTIDE SEQUENCE [LARGE SCALE GENOMIC DNA]</scope>
</reference>
<evidence type="ECO:0000256" key="8">
    <source>
        <dbReference type="ARBA" id="ARBA00022840"/>
    </source>
</evidence>
<dbReference type="InterPro" id="IPR003593">
    <property type="entry name" value="AAA+_ATPase"/>
</dbReference>
<evidence type="ECO:0000256" key="9">
    <source>
        <dbReference type="ARBA" id="ARBA00022946"/>
    </source>
</evidence>
<dbReference type="InterPro" id="IPR003439">
    <property type="entry name" value="ABC_transporter-like_ATP-bd"/>
</dbReference>
<evidence type="ECO:0000256" key="15">
    <source>
        <dbReference type="ARBA" id="ARBA00040439"/>
    </source>
</evidence>
<evidence type="ECO:0000256" key="5">
    <source>
        <dbReference type="ARBA" id="ARBA00022692"/>
    </source>
</evidence>
<dbReference type="InterPro" id="IPR036640">
    <property type="entry name" value="ABC1_TM_sf"/>
</dbReference>
<dbReference type="InterPro" id="IPR027417">
    <property type="entry name" value="P-loop_NTPase"/>
</dbReference>
<dbReference type="InterPro" id="IPR039421">
    <property type="entry name" value="Type_1_exporter"/>
</dbReference>